<name>A0A414PW71_FUSMR</name>
<accession>A0A414PW71</accession>
<evidence type="ECO:0000313" key="9">
    <source>
        <dbReference type="Proteomes" id="UP000284676"/>
    </source>
</evidence>
<evidence type="ECO:0000256" key="3">
    <source>
        <dbReference type="ARBA" id="ARBA00023237"/>
    </source>
</evidence>
<dbReference type="PRINTS" id="PR01021">
    <property type="entry name" value="OMPADOMAIN"/>
</dbReference>
<evidence type="ECO:0000256" key="1">
    <source>
        <dbReference type="ARBA" id="ARBA00004442"/>
    </source>
</evidence>
<dbReference type="PANTHER" id="PTHR30329:SF21">
    <property type="entry name" value="LIPOPROTEIN YIAD-RELATED"/>
    <property type="match status" value="1"/>
</dbReference>
<dbReference type="Proteomes" id="UP000284676">
    <property type="component" value="Unassembled WGS sequence"/>
</dbReference>
<dbReference type="InterPro" id="IPR006665">
    <property type="entry name" value="OmpA-like"/>
</dbReference>
<dbReference type="PROSITE" id="PS51208">
    <property type="entry name" value="AUTOTRANSPORTER"/>
    <property type="match status" value="1"/>
</dbReference>
<dbReference type="InterPro" id="IPR006315">
    <property type="entry name" value="OM_autotransptr_brl_dom"/>
</dbReference>
<protein>
    <submittedName>
        <fullName evidence="8">Autotransporter outer membrane beta-barrel domain-containing protein</fullName>
    </submittedName>
</protein>
<dbReference type="Pfam" id="PF03797">
    <property type="entry name" value="Autotransporter"/>
    <property type="match status" value="1"/>
</dbReference>
<dbReference type="PROSITE" id="PS51123">
    <property type="entry name" value="OMPA_2"/>
    <property type="match status" value="1"/>
</dbReference>
<evidence type="ECO:0000256" key="2">
    <source>
        <dbReference type="ARBA" id="ARBA00023136"/>
    </source>
</evidence>
<organism evidence="8 9">
    <name type="scientific">Fusobacterium mortiferum</name>
    <dbReference type="NCBI Taxonomy" id="850"/>
    <lineage>
        <taxon>Bacteria</taxon>
        <taxon>Fusobacteriati</taxon>
        <taxon>Fusobacteriota</taxon>
        <taxon>Fusobacteriia</taxon>
        <taxon>Fusobacteriales</taxon>
        <taxon>Fusobacteriaceae</taxon>
        <taxon>Fusobacterium</taxon>
    </lineage>
</organism>
<dbReference type="SUPFAM" id="SSF103515">
    <property type="entry name" value="Autotransporter"/>
    <property type="match status" value="1"/>
</dbReference>
<dbReference type="InterPro" id="IPR006664">
    <property type="entry name" value="OMP_bac"/>
</dbReference>
<dbReference type="EMBL" id="QRHL01000007">
    <property type="protein sequence ID" value="RHF72750.1"/>
    <property type="molecule type" value="Genomic_DNA"/>
</dbReference>
<dbReference type="Pfam" id="PF00691">
    <property type="entry name" value="OmpA"/>
    <property type="match status" value="1"/>
</dbReference>
<evidence type="ECO:0000259" key="7">
    <source>
        <dbReference type="PROSITE" id="PS51208"/>
    </source>
</evidence>
<comment type="subcellular location">
    <subcellularLocation>
        <location evidence="1">Cell outer membrane</location>
    </subcellularLocation>
</comment>
<dbReference type="Gene3D" id="3.30.1330.60">
    <property type="entry name" value="OmpA-like domain"/>
    <property type="match status" value="1"/>
</dbReference>
<dbReference type="CDD" id="cd07185">
    <property type="entry name" value="OmpA_C-like"/>
    <property type="match status" value="1"/>
</dbReference>
<comment type="caution">
    <text evidence="8">The sequence shown here is derived from an EMBL/GenBank/DDBJ whole genome shotgun (WGS) entry which is preliminary data.</text>
</comment>
<dbReference type="SUPFAM" id="SSF103088">
    <property type="entry name" value="OmpA-like"/>
    <property type="match status" value="1"/>
</dbReference>
<feature type="domain" description="Autotransporter" evidence="7">
    <location>
        <begin position="1111"/>
        <end position="1388"/>
    </location>
</feature>
<gene>
    <name evidence="8" type="ORF">DW663_06130</name>
</gene>
<keyword evidence="3" id="KW-0998">Cell outer membrane</keyword>
<sequence>MKDNVEKSLKRWLKNKVKVTMALVTVFLITGSIGYGEDYIIDENSENQGIEGIKLNTQDEEIKDKKNIKISVESIIKDGSGSATGIQMFGNSNLTLQADNEIIVEAKGTSENNKESSATGIQIASYNTSSTVNINGGNKVEIKASSDSHDAYAMYFHSGEVIVESKNIYLESIGSSKNDNYSAIIDSVDTNINLTTTEGNIILNGESKTGKMIGIKSNVMFDNQEKKEINLNSSNDIIMTIKGKEKVYGLENDSENSSIILSGKNIELSVESFDETKSDYNATVYSQSGKVGLESSNLIKLASNSENNMSYGVFSSGGNSKIEVEGKEGIKIKSESKNNYTYGVHGEYGSINDLNSSNGKIKIKTFSENNMSFAVDSYNSTNILKSSDDIVLKAKSINSTSSGIYSRGVAGISDTKITSDKNVIIKSEGNKGMNYGIYSYIGSEEGKEANSKLSIDAGENILISSSMEDGVISYGAQLVGDISLKTADNGIGVIQITSFANTGHSTGIYSGYNKANGSNNIKLDASNIIINSKANKKGLSRAILAQEEGLSLISDNGIYLSSISNENQSFGIHAQAGSSTTMEGDNLYIYAKGNDISVPDNFEYEGNNFTVSKLFNATQGIRLEGGAILDLAGVKNMSITSSDIAVTANNSNFIFNGTSYFEGNDYLVQNYTNDHLLVRPVIQAVDNGKINLSGDTTVISNTGHDGETDNVRINNVGIYSQGHTDKGVTGESVVNIEGKLTVISGNDILKEKYPDITELPELQNLTADEIKELISNTDISLMATAGGVININSNDNVFLIGDILAGKENSLISVKGGNGNPNSMIVVGEVLAANGGFVGLDMSNGGYFVGRADDYFRIEEFKDTDFRNNKFSGDIEKGGEIGLRLGNGAVWNAIGQSYVTHLDFTEGGGTVDLTYEGNALRIKNLSGEGTFNITLDSEDKKAGNMLYIYNVGSGVPEPLSLLNNDLGNSENEILTQTVNLTDSVLKLQPGEKLRFATLGEDATGKVQFVANEVKEKGINNVSYNTENSAYDENDEENILYNGSEANNNKPGNDLINNSEETGFNATENWYLTRGEENINDGGKTILEMSRANYAGAVYLDNLNKRLGDMSFVDGKEGIWVRLRNDRVGEDSEYRLHNYMTQLGYDKPYPMEEGKGTEYRGIALEITKGDMDYKNINGDANIDRQALWLYDTNVYNNGFYSDYVFRAGRMESEFDIYGRETGVKVEGNYKNLFLGASAEYGYRMNLSEKSYFEPQVQLQYTYIDGTDYTTNQDTKVKLDEIHSLIGRAGFRLGHDFYNEEGRKTTTIYAKADVNHEFLGEQRVDARDLTGSLAEEYRKYENDGTWYDIGMGASKDITPDFNVYMDVERQIGRTRDDQSWQFNLGFRYRFNEIKDLNPVVMLSSFSLKGDNYFEFDKSELNSEGKAVVKKISTELNKNDVVGVLNIEGHTDSKGTKEYNQNLSEKRAKYTENEFKKNITNSKIQYEVKGYGEERPIADNNTEEGRAKNRRVEIKFEGTQEK</sequence>
<keyword evidence="2 4" id="KW-0472">Membrane</keyword>
<dbReference type="SMART" id="SM00869">
    <property type="entry name" value="Autotransporter"/>
    <property type="match status" value="1"/>
</dbReference>
<dbReference type="PRINTS" id="PR01023">
    <property type="entry name" value="NAFLGMOTY"/>
</dbReference>
<proteinExistence type="predicted"/>
<evidence type="ECO:0000313" key="8">
    <source>
        <dbReference type="EMBL" id="RHF72750.1"/>
    </source>
</evidence>
<evidence type="ECO:0000256" key="4">
    <source>
        <dbReference type="PROSITE-ProRule" id="PRU00473"/>
    </source>
</evidence>
<dbReference type="InterPro" id="IPR036737">
    <property type="entry name" value="OmpA-like_sf"/>
</dbReference>
<dbReference type="RefSeq" id="WP_118234307.1">
    <property type="nucleotide sequence ID" value="NZ_QRHL01000007.1"/>
</dbReference>
<dbReference type="InterPro" id="IPR036709">
    <property type="entry name" value="Autotransporte_beta_dom_sf"/>
</dbReference>
<reference evidence="8 9" key="1">
    <citation type="submission" date="2018-08" db="EMBL/GenBank/DDBJ databases">
        <title>A genome reference for cultivated species of the human gut microbiota.</title>
        <authorList>
            <person name="Zou Y."/>
            <person name="Xue W."/>
            <person name="Luo G."/>
        </authorList>
    </citation>
    <scope>NUCLEOTIDE SEQUENCE [LARGE SCALE GENOMIC DNA]</scope>
    <source>
        <strain evidence="8 9">AM25-1</strain>
    </source>
</reference>
<evidence type="ECO:0000259" key="6">
    <source>
        <dbReference type="PROSITE" id="PS51123"/>
    </source>
</evidence>
<evidence type="ECO:0000256" key="5">
    <source>
        <dbReference type="SAM" id="MobiDB-lite"/>
    </source>
</evidence>
<dbReference type="InterPro" id="IPR005546">
    <property type="entry name" value="Autotransporte_beta"/>
</dbReference>
<dbReference type="GO" id="GO:0009279">
    <property type="term" value="C:cell outer membrane"/>
    <property type="evidence" value="ECO:0007669"/>
    <property type="project" value="UniProtKB-SubCell"/>
</dbReference>
<dbReference type="PANTHER" id="PTHR30329">
    <property type="entry name" value="STATOR ELEMENT OF FLAGELLAR MOTOR COMPLEX"/>
    <property type="match status" value="1"/>
</dbReference>
<feature type="domain" description="OmpA-like" evidence="6">
    <location>
        <begin position="1398"/>
        <end position="1517"/>
    </location>
</feature>
<dbReference type="Gene3D" id="2.40.128.130">
    <property type="entry name" value="Autotransporter beta-domain"/>
    <property type="match status" value="1"/>
</dbReference>
<dbReference type="NCBIfam" id="TIGR01414">
    <property type="entry name" value="autotrans_barl"/>
    <property type="match status" value="1"/>
</dbReference>
<feature type="region of interest" description="Disordered" evidence="5">
    <location>
        <begin position="1492"/>
        <end position="1519"/>
    </location>
</feature>
<dbReference type="InterPro" id="IPR050330">
    <property type="entry name" value="Bact_OuterMem_StrucFunc"/>
</dbReference>